<dbReference type="Proteomes" id="UP000076218">
    <property type="component" value="Unassembled WGS sequence"/>
</dbReference>
<evidence type="ECO:0000256" key="1">
    <source>
        <dbReference type="ARBA" id="ARBA00004141"/>
    </source>
</evidence>
<dbReference type="RefSeq" id="WP_063070127.1">
    <property type="nucleotide sequence ID" value="NZ_LQXA01000003.1"/>
</dbReference>
<evidence type="ECO:0000256" key="5">
    <source>
        <dbReference type="SAM" id="MobiDB-lite"/>
    </source>
</evidence>
<gene>
    <name evidence="7" type="ORF">AWH51_02055</name>
</gene>
<evidence type="ECO:0000313" key="8">
    <source>
        <dbReference type="Proteomes" id="UP000076218"/>
    </source>
</evidence>
<dbReference type="InterPro" id="IPR052770">
    <property type="entry name" value="Cobalt_transport_CbiQ"/>
</dbReference>
<sequence length="240" mass="24939">MSGPVVSGLGVSGPRVSGPRASWLARRNPSAVLAGLFAVSAALIAVRDPAVALGVLVLAVALALVGARVGVGAVLRAQLAFGGFALGILLVNAMSRPGAVLARAGAFRITEEGLDMGAALALRTLALGTLSVAFLAAVDPVDLMISLHLDLRLPARVTFAVLAGQRMLQRLPAEWATIRAAQAVRAPLDRRGRPRRGPFAAAAFALLVSCIRRSARVAQSLEARGLGLEPRTVWRRRSRG</sequence>
<name>A0A154V549_9MICO</name>
<protein>
    <recommendedName>
        <fullName evidence="9">Energy-coupling factor transporter transmembrane protein EcfT</fullName>
    </recommendedName>
</protein>
<dbReference type="Pfam" id="PF02361">
    <property type="entry name" value="CbiQ"/>
    <property type="match status" value="1"/>
</dbReference>
<feature type="transmembrane region" description="Helical" evidence="6">
    <location>
        <begin position="53"/>
        <end position="71"/>
    </location>
</feature>
<dbReference type="PANTHER" id="PTHR43723:SF1">
    <property type="entry name" value="COBALT TRANSPORT PROTEIN CBIQ"/>
    <property type="match status" value="1"/>
</dbReference>
<comment type="subcellular location">
    <subcellularLocation>
        <location evidence="1">Membrane</location>
        <topology evidence="1">Multi-pass membrane protein</topology>
    </subcellularLocation>
</comment>
<evidence type="ECO:0000256" key="3">
    <source>
        <dbReference type="ARBA" id="ARBA00022989"/>
    </source>
</evidence>
<dbReference type="EMBL" id="LQXA01000003">
    <property type="protein sequence ID" value="KZC96506.1"/>
    <property type="molecule type" value="Genomic_DNA"/>
</dbReference>
<organism evidence="7 8">
    <name type="scientific">Clavibacter tessellarius</name>
    <dbReference type="NCBI Taxonomy" id="31965"/>
    <lineage>
        <taxon>Bacteria</taxon>
        <taxon>Bacillati</taxon>
        <taxon>Actinomycetota</taxon>
        <taxon>Actinomycetes</taxon>
        <taxon>Micrococcales</taxon>
        <taxon>Microbacteriaceae</taxon>
        <taxon>Clavibacter</taxon>
    </lineage>
</organism>
<evidence type="ECO:0000256" key="4">
    <source>
        <dbReference type="ARBA" id="ARBA00023136"/>
    </source>
</evidence>
<evidence type="ECO:0000256" key="2">
    <source>
        <dbReference type="ARBA" id="ARBA00022692"/>
    </source>
</evidence>
<dbReference type="GO" id="GO:0006824">
    <property type="term" value="P:cobalt ion transport"/>
    <property type="evidence" value="ECO:0007669"/>
    <property type="project" value="TreeGrafter"/>
</dbReference>
<dbReference type="CDD" id="cd16914">
    <property type="entry name" value="EcfT"/>
    <property type="match status" value="1"/>
</dbReference>
<dbReference type="GO" id="GO:0043190">
    <property type="term" value="C:ATP-binding cassette (ABC) transporter complex"/>
    <property type="evidence" value="ECO:0007669"/>
    <property type="project" value="TreeGrafter"/>
</dbReference>
<feature type="transmembrane region" description="Helical" evidence="6">
    <location>
        <begin position="77"/>
        <end position="95"/>
    </location>
</feature>
<evidence type="ECO:0000256" key="6">
    <source>
        <dbReference type="SAM" id="Phobius"/>
    </source>
</evidence>
<dbReference type="AlphaFoldDB" id="A0A154V549"/>
<feature type="region of interest" description="Disordered" evidence="5">
    <location>
        <begin position="1"/>
        <end position="21"/>
    </location>
</feature>
<evidence type="ECO:0008006" key="9">
    <source>
        <dbReference type="Google" id="ProtNLM"/>
    </source>
</evidence>
<comment type="caution">
    <text evidence="7">The sequence shown here is derived from an EMBL/GenBank/DDBJ whole genome shotgun (WGS) entry which is preliminary data.</text>
</comment>
<evidence type="ECO:0000313" key="7">
    <source>
        <dbReference type="EMBL" id="KZC96506.1"/>
    </source>
</evidence>
<dbReference type="OrthoDB" id="6400at2"/>
<reference evidence="7 8" key="1">
    <citation type="submission" date="2016-01" db="EMBL/GenBank/DDBJ databases">
        <title>Draft genome sequence of Clavibacter michiganensis subsp. tessellarius DOAB 609.</title>
        <authorList>
            <person name="Tambong J.T."/>
        </authorList>
    </citation>
    <scope>NUCLEOTIDE SEQUENCE [LARGE SCALE GENOMIC DNA]</scope>
    <source>
        <strain evidence="7 8">DOAB 609</strain>
    </source>
</reference>
<keyword evidence="4 6" id="KW-0472">Membrane</keyword>
<proteinExistence type="predicted"/>
<feature type="transmembrane region" description="Helical" evidence="6">
    <location>
        <begin position="116"/>
        <end position="138"/>
    </location>
</feature>
<dbReference type="InterPro" id="IPR003339">
    <property type="entry name" value="ABC/ECF_trnsptr_transmembrane"/>
</dbReference>
<feature type="compositionally biased region" description="Low complexity" evidence="5">
    <location>
        <begin position="1"/>
        <end position="19"/>
    </location>
</feature>
<accession>A0A154V549</accession>
<dbReference type="STRING" id="31965.AWH51_02055"/>
<keyword evidence="2 6" id="KW-0812">Transmembrane</keyword>
<dbReference type="PANTHER" id="PTHR43723">
    <property type="entry name" value="COBALT TRANSPORT PROTEIN CBIQ"/>
    <property type="match status" value="1"/>
</dbReference>
<feature type="transmembrane region" description="Helical" evidence="6">
    <location>
        <begin position="29"/>
        <end position="46"/>
    </location>
</feature>
<keyword evidence="3 6" id="KW-1133">Transmembrane helix</keyword>